<gene>
    <name evidence="1" type="ORF">GAK29_01682</name>
</gene>
<evidence type="ECO:0008006" key="3">
    <source>
        <dbReference type="Google" id="ProtNLM"/>
    </source>
</evidence>
<proteinExistence type="predicted"/>
<dbReference type="AlphaFoldDB" id="A0A833TYZ1"/>
<evidence type="ECO:0000313" key="1">
    <source>
        <dbReference type="EMBL" id="KAF1025820.1"/>
    </source>
</evidence>
<sequence>MNVAVTIENMNWSRFTMDEWLKQYGAYISISRMRGGHEPDHLEVSQIYWLVREANGTKSSNGKFVYLQISEFEYEQIDKFTREALMSLNMCKSARVCVSLYLLKMINGWTEEQLSKKFCLSKSKLREMSYCGKYYLAGSDKRMLIDAQVENL</sequence>
<comment type="caution">
    <text evidence="1">The sequence shown here is derived from an EMBL/GenBank/DDBJ whole genome shotgun (WGS) entry which is preliminary data.</text>
</comment>
<dbReference type="Proteomes" id="UP000490535">
    <property type="component" value="Unassembled WGS sequence"/>
</dbReference>
<evidence type="ECO:0000313" key="2">
    <source>
        <dbReference type="Proteomes" id="UP000490535"/>
    </source>
</evidence>
<name>A0A833TYZ1_ACIBZ</name>
<protein>
    <recommendedName>
        <fullName evidence="3">Phage antitermination protein Q</fullName>
    </recommendedName>
</protein>
<reference evidence="2" key="1">
    <citation type="journal article" date="2020" name="MBio">
        <title>Horizontal gene transfer to a defensive symbiont with a reduced genome amongst a multipartite beetle microbiome.</title>
        <authorList>
            <person name="Waterworth S.C."/>
            <person name="Florez L.V."/>
            <person name="Rees E.R."/>
            <person name="Hertweck C."/>
            <person name="Kaltenpoth M."/>
            <person name="Kwan J.C."/>
        </authorList>
    </citation>
    <scope>NUCLEOTIDE SEQUENCE [LARGE SCALE GENOMIC DNA]</scope>
</reference>
<accession>A0A833TYZ1</accession>
<dbReference type="EMBL" id="WNDP01000033">
    <property type="protein sequence ID" value="KAF1025820.1"/>
    <property type="molecule type" value="Genomic_DNA"/>
</dbReference>
<organism evidence="1 2">
    <name type="scientific">Acinetobacter bereziniae</name>
    <name type="common">Acinetobacter genomosp. 10</name>
    <dbReference type="NCBI Taxonomy" id="106648"/>
    <lineage>
        <taxon>Bacteria</taxon>
        <taxon>Pseudomonadati</taxon>
        <taxon>Pseudomonadota</taxon>
        <taxon>Gammaproteobacteria</taxon>
        <taxon>Moraxellales</taxon>
        <taxon>Moraxellaceae</taxon>
        <taxon>Acinetobacter</taxon>
    </lineage>
</organism>